<dbReference type="Gene3D" id="1.10.3720.10">
    <property type="entry name" value="MetI-like"/>
    <property type="match status" value="1"/>
</dbReference>
<feature type="transmembrane region" description="Helical" evidence="7">
    <location>
        <begin position="188"/>
        <end position="210"/>
    </location>
</feature>
<keyword evidence="2 7" id="KW-0813">Transport</keyword>
<evidence type="ECO:0000256" key="3">
    <source>
        <dbReference type="ARBA" id="ARBA00022475"/>
    </source>
</evidence>
<name>A0A2R5F0K3_9BACL</name>
<organism evidence="9 10">
    <name type="scientific">Paenibacillus agaridevorans</name>
    <dbReference type="NCBI Taxonomy" id="171404"/>
    <lineage>
        <taxon>Bacteria</taxon>
        <taxon>Bacillati</taxon>
        <taxon>Bacillota</taxon>
        <taxon>Bacilli</taxon>
        <taxon>Bacillales</taxon>
        <taxon>Paenibacillaceae</taxon>
        <taxon>Paenibacillus</taxon>
    </lineage>
</organism>
<feature type="transmembrane region" description="Helical" evidence="7">
    <location>
        <begin position="17"/>
        <end position="39"/>
    </location>
</feature>
<evidence type="ECO:0000313" key="10">
    <source>
        <dbReference type="Proteomes" id="UP000245202"/>
    </source>
</evidence>
<comment type="similarity">
    <text evidence="7">Belongs to the binding-protein-dependent transport system permease family.</text>
</comment>
<evidence type="ECO:0000313" key="9">
    <source>
        <dbReference type="EMBL" id="GBG09114.1"/>
    </source>
</evidence>
<sequence length="297" mass="33053">METTSVKKTKGERIFQAILVLFMLFMIVITLYPFIYVLLSSISDSRQLISHTGLLLSPQGLNLDAYVKVFQNPNIIGGYVNTIVIVVGGTLLNLFMTSLGAYVLSRKGVPWTRTVMLLIVFTMFFSGGLIPMYLLVNNWLDLGNSLLALIIPGLISTWNLIILRTSFEAIPDGLIESARMDGAQDFTILFRIVLPLSLPVMAVMVLFYGVSHWNSWFSAMIYLRDRELFPLQLILREILIQNSTAYMSGDASASDVEAVGESIKYATIIVATLPILAVYPFLQKYFVKGVMIGSIKG</sequence>
<comment type="subcellular location">
    <subcellularLocation>
        <location evidence="1 7">Cell membrane</location>
        <topology evidence="1 7">Multi-pass membrane protein</topology>
    </subcellularLocation>
</comment>
<keyword evidence="6 7" id="KW-0472">Membrane</keyword>
<dbReference type="Proteomes" id="UP000245202">
    <property type="component" value="Unassembled WGS sequence"/>
</dbReference>
<dbReference type="GO" id="GO:0055085">
    <property type="term" value="P:transmembrane transport"/>
    <property type="evidence" value="ECO:0007669"/>
    <property type="project" value="InterPro"/>
</dbReference>
<feature type="domain" description="ABC transmembrane type-1" evidence="8">
    <location>
        <begin position="79"/>
        <end position="282"/>
    </location>
</feature>
<keyword evidence="3" id="KW-1003">Cell membrane</keyword>
<accession>A0A2R5F0K3</accession>
<dbReference type="CDD" id="cd06261">
    <property type="entry name" value="TM_PBP2"/>
    <property type="match status" value="1"/>
</dbReference>
<proteinExistence type="inferred from homology"/>
<feature type="transmembrane region" description="Helical" evidence="7">
    <location>
        <begin position="79"/>
        <end position="103"/>
    </location>
</feature>
<dbReference type="RefSeq" id="WP_108993917.1">
    <property type="nucleotide sequence ID" value="NZ_BDQX01000196.1"/>
</dbReference>
<feature type="transmembrane region" description="Helical" evidence="7">
    <location>
        <begin position="263"/>
        <end position="282"/>
    </location>
</feature>
<evidence type="ECO:0000256" key="5">
    <source>
        <dbReference type="ARBA" id="ARBA00022989"/>
    </source>
</evidence>
<evidence type="ECO:0000256" key="6">
    <source>
        <dbReference type="ARBA" id="ARBA00023136"/>
    </source>
</evidence>
<feature type="transmembrane region" description="Helical" evidence="7">
    <location>
        <begin position="115"/>
        <end position="134"/>
    </location>
</feature>
<evidence type="ECO:0000256" key="4">
    <source>
        <dbReference type="ARBA" id="ARBA00022692"/>
    </source>
</evidence>
<dbReference type="PROSITE" id="PS50928">
    <property type="entry name" value="ABC_TM1"/>
    <property type="match status" value="1"/>
</dbReference>
<dbReference type="SUPFAM" id="SSF161098">
    <property type="entry name" value="MetI-like"/>
    <property type="match status" value="1"/>
</dbReference>
<evidence type="ECO:0000256" key="7">
    <source>
        <dbReference type="RuleBase" id="RU363032"/>
    </source>
</evidence>
<dbReference type="InterPro" id="IPR000515">
    <property type="entry name" value="MetI-like"/>
</dbReference>
<dbReference type="PANTHER" id="PTHR43744">
    <property type="entry name" value="ABC TRANSPORTER PERMEASE PROTEIN MG189-RELATED-RELATED"/>
    <property type="match status" value="1"/>
</dbReference>
<protein>
    <recommendedName>
        <fullName evidence="8">ABC transmembrane type-1 domain-containing protein</fullName>
    </recommendedName>
</protein>
<reference evidence="9 10" key="1">
    <citation type="submission" date="2017-08" db="EMBL/GenBank/DDBJ databases">
        <title>Substantial Increase in Enzyme Production by Combined Drug-Resistance Mutations in Paenibacillus agaridevorans.</title>
        <authorList>
            <person name="Tanaka Y."/>
            <person name="Funane K."/>
            <person name="Hosaka T."/>
            <person name="Shiwa Y."/>
            <person name="Fujita N."/>
            <person name="Miyazaki T."/>
            <person name="Yoshikawa H."/>
            <person name="Murakami K."/>
            <person name="Kasahara K."/>
            <person name="Inaoka T."/>
            <person name="Hiraga Y."/>
            <person name="Ochi K."/>
        </authorList>
    </citation>
    <scope>NUCLEOTIDE SEQUENCE [LARGE SCALE GENOMIC DNA]</scope>
    <source>
        <strain evidence="9 10">T-3040</strain>
    </source>
</reference>
<keyword evidence="10" id="KW-1185">Reference proteome</keyword>
<dbReference type="PANTHER" id="PTHR43744:SF9">
    <property type="entry name" value="POLYGALACTURONAN_RHAMNOGALACTURONAN TRANSPORT SYSTEM PERMEASE PROTEIN YTCP"/>
    <property type="match status" value="1"/>
</dbReference>
<keyword evidence="4 7" id="KW-0812">Transmembrane</keyword>
<dbReference type="AlphaFoldDB" id="A0A2R5F0K3"/>
<gene>
    <name evidence="9" type="ORF">PAT3040_03744</name>
</gene>
<feature type="transmembrane region" description="Helical" evidence="7">
    <location>
        <begin position="146"/>
        <end position="167"/>
    </location>
</feature>
<evidence type="ECO:0000256" key="2">
    <source>
        <dbReference type="ARBA" id="ARBA00022448"/>
    </source>
</evidence>
<keyword evidence="5 7" id="KW-1133">Transmembrane helix</keyword>
<dbReference type="EMBL" id="BDQX01000196">
    <property type="protein sequence ID" value="GBG09114.1"/>
    <property type="molecule type" value="Genomic_DNA"/>
</dbReference>
<evidence type="ECO:0000259" key="8">
    <source>
        <dbReference type="PROSITE" id="PS50928"/>
    </source>
</evidence>
<evidence type="ECO:0000256" key="1">
    <source>
        <dbReference type="ARBA" id="ARBA00004651"/>
    </source>
</evidence>
<dbReference type="Pfam" id="PF00528">
    <property type="entry name" value="BPD_transp_1"/>
    <property type="match status" value="1"/>
</dbReference>
<dbReference type="InterPro" id="IPR035906">
    <property type="entry name" value="MetI-like_sf"/>
</dbReference>
<comment type="caution">
    <text evidence="9">The sequence shown here is derived from an EMBL/GenBank/DDBJ whole genome shotgun (WGS) entry which is preliminary data.</text>
</comment>
<dbReference type="GO" id="GO:0005886">
    <property type="term" value="C:plasma membrane"/>
    <property type="evidence" value="ECO:0007669"/>
    <property type="project" value="UniProtKB-SubCell"/>
</dbReference>